<dbReference type="Proteomes" id="UP000050872">
    <property type="component" value="Unassembled WGS sequence"/>
</dbReference>
<proteinExistence type="predicted"/>
<dbReference type="AlphaFoldDB" id="A0A0R1QR01"/>
<evidence type="ECO:0000313" key="2">
    <source>
        <dbReference type="Proteomes" id="UP000050872"/>
    </source>
</evidence>
<gene>
    <name evidence="1" type="ORF">FD29_GL001037</name>
</gene>
<organism evidence="1 2">
    <name type="scientific">Companilactobacillus mindensis DSM 14500</name>
    <dbReference type="NCBI Taxonomy" id="1423770"/>
    <lineage>
        <taxon>Bacteria</taxon>
        <taxon>Bacillati</taxon>
        <taxon>Bacillota</taxon>
        <taxon>Bacilli</taxon>
        <taxon>Lactobacillales</taxon>
        <taxon>Lactobacillaceae</taxon>
        <taxon>Companilactobacillus</taxon>
    </lineage>
</organism>
<dbReference type="EMBL" id="AZEZ01000088">
    <property type="protein sequence ID" value="KRL43352.1"/>
    <property type="molecule type" value="Genomic_DNA"/>
</dbReference>
<dbReference type="PATRIC" id="fig|1423770.3.peg.1069"/>
<name>A0A0R1QR01_9LACO</name>
<accession>A0A0R1QR01</accession>
<evidence type="ECO:0000313" key="1">
    <source>
        <dbReference type="EMBL" id="KRL43352.1"/>
    </source>
</evidence>
<sequence>MLSRGSLLAGVPCQFRDRQALKQFYELVQSCSHSVPAIHQDFMEDGSERINFLLLY</sequence>
<keyword evidence="2" id="KW-1185">Reference proteome</keyword>
<comment type="caution">
    <text evidence="1">The sequence shown here is derived from an EMBL/GenBank/DDBJ whole genome shotgun (WGS) entry which is preliminary data.</text>
</comment>
<reference evidence="1 2" key="1">
    <citation type="journal article" date="2015" name="Genome Announc.">
        <title>Expanding the biotechnology potential of lactobacilli through comparative genomics of 213 strains and associated genera.</title>
        <authorList>
            <person name="Sun Z."/>
            <person name="Harris H.M."/>
            <person name="McCann A."/>
            <person name="Guo C."/>
            <person name="Argimon S."/>
            <person name="Zhang W."/>
            <person name="Yang X."/>
            <person name="Jeffery I.B."/>
            <person name="Cooney J.C."/>
            <person name="Kagawa T.F."/>
            <person name="Liu W."/>
            <person name="Song Y."/>
            <person name="Salvetti E."/>
            <person name="Wrobel A."/>
            <person name="Rasinkangas P."/>
            <person name="Parkhill J."/>
            <person name="Rea M.C."/>
            <person name="O'Sullivan O."/>
            <person name="Ritari J."/>
            <person name="Douillard F.P."/>
            <person name="Paul Ross R."/>
            <person name="Yang R."/>
            <person name="Briner A.E."/>
            <person name="Felis G.E."/>
            <person name="de Vos W.M."/>
            <person name="Barrangou R."/>
            <person name="Klaenhammer T.R."/>
            <person name="Caufield P.W."/>
            <person name="Cui Y."/>
            <person name="Zhang H."/>
            <person name="O'Toole P.W."/>
        </authorList>
    </citation>
    <scope>NUCLEOTIDE SEQUENCE [LARGE SCALE GENOMIC DNA]</scope>
    <source>
        <strain evidence="1 2">DSM 14500</strain>
    </source>
</reference>
<protein>
    <submittedName>
        <fullName evidence="1">Uncharacterized protein</fullName>
    </submittedName>
</protein>